<dbReference type="EMBL" id="UHDZ01000001">
    <property type="protein sequence ID" value="SUM67265.1"/>
    <property type="molecule type" value="Genomic_DNA"/>
</dbReference>
<evidence type="ECO:0000313" key="1">
    <source>
        <dbReference type="EMBL" id="SUM67265.1"/>
    </source>
</evidence>
<name>A0A380GWF5_9STAP</name>
<accession>A0A380GWF5</accession>
<dbReference type="AlphaFoldDB" id="A0A380GWF5"/>
<evidence type="ECO:0000313" key="2">
    <source>
        <dbReference type="Proteomes" id="UP000255425"/>
    </source>
</evidence>
<proteinExistence type="predicted"/>
<sequence length="35" mass="3626">MKKSIISSVLVATTLASSIGAFNTTHIAHADDMGH</sequence>
<organism evidence="1 2">
    <name type="scientific">Staphylococcus saccharolyticus</name>
    <dbReference type="NCBI Taxonomy" id="33028"/>
    <lineage>
        <taxon>Bacteria</taxon>
        <taxon>Bacillati</taxon>
        <taxon>Bacillota</taxon>
        <taxon>Bacilli</taxon>
        <taxon>Bacillales</taxon>
        <taxon>Staphylococcaceae</taxon>
        <taxon>Staphylococcus</taxon>
    </lineage>
</organism>
<keyword evidence="2" id="KW-1185">Reference proteome</keyword>
<protein>
    <submittedName>
        <fullName evidence="1">Uncharacterized protein</fullName>
    </submittedName>
</protein>
<gene>
    <name evidence="1" type="ORF">NCTC11807_00157</name>
</gene>
<dbReference type="Proteomes" id="UP000255425">
    <property type="component" value="Unassembled WGS sequence"/>
</dbReference>
<reference evidence="1 2" key="1">
    <citation type="submission" date="2018-06" db="EMBL/GenBank/DDBJ databases">
        <authorList>
            <consortium name="Pathogen Informatics"/>
            <person name="Doyle S."/>
        </authorList>
    </citation>
    <scope>NUCLEOTIDE SEQUENCE [LARGE SCALE GENOMIC DNA]</scope>
    <source>
        <strain evidence="1 2">NCTC11807</strain>
    </source>
</reference>